<dbReference type="EMBL" id="JAHLFH010000123">
    <property type="protein sequence ID" value="MBU3819886.1"/>
    <property type="molecule type" value="Genomic_DNA"/>
</dbReference>
<dbReference type="SUPFAM" id="SSF47240">
    <property type="entry name" value="Ferritin-like"/>
    <property type="match status" value="2"/>
</dbReference>
<dbReference type="AlphaFoldDB" id="A0A9E2KK89"/>
<organism evidence="1 2">
    <name type="scientific">Candidatus Faecalibacterium intestinavium</name>
    <dbReference type="NCBI Taxonomy" id="2838580"/>
    <lineage>
        <taxon>Bacteria</taxon>
        <taxon>Bacillati</taxon>
        <taxon>Bacillota</taxon>
        <taxon>Clostridia</taxon>
        <taxon>Eubacteriales</taxon>
        <taxon>Oscillospiraceae</taxon>
        <taxon>Faecalibacterium</taxon>
    </lineage>
</organism>
<dbReference type="Proteomes" id="UP000824178">
    <property type="component" value="Unassembled WGS sequence"/>
</dbReference>
<sequence>MNPFEQKPSRSAEGFQSWKNLYPKAYRKEETDAYTKVRIILMTGAEYEAVWFGHQFHRNCTDNDLRRELAFVRRQEQQQQHQLAFLKPADETQLETTITYEQLAVDLTAILAQREPDPYVVKALNFALLEDFDHLYRYADLLEMEQGIQAERLVGGYTEIMPGRPTIAHHRHPVDSVRRACNFRTADLLTMLDTCTITAAEQQTMNYYMNLGAYYPNDLGRRLYQEIGMVEEQHVTQYGALMDPSCSWLENLLLHEYNECYLYWSCCETETDEYVKKIWEHSFDVEVSHLHKAARLLGKYEGKEWQQVLPQGEFPAPLRFEPQIDYVRKVLKNTVELTADCEEYTPVNCVAPDAPFFRYQAAVNKGGPDAVPSHRIICEYQEENGQDYRYQTKQHPVPALADRKTDNTELGRVPSGECEKDKNCPC</sequence>
<evidence type="ECO:0000313" key="2">
    <source>
        <dbReference type="Proteomes" id="UP000824178"/>
    </source>
</evidence>
<evidence type="ECO:0000313" key="1">
    <source>
        <dbReference type="EMBL" id="MBU3819886.1"/>
    </source>
</evidence>
<protein>
    <submittedName>
        <fullName evidence="1">Uncharacterized protein</fullName>
    </submittedName>
</protein>
<accession>A0A9E2KK89</accession>
<reference evidence="1" key="2">
    <citation type="submission" date="2021-04" db="EMBL/GenBank/DDBJ databases">
        <authorList>
            <person name="Gilroy R."/>
        </authorList>
    </citation>
    <scope>NUCLEOTIDE SEQUENCE</scope>
    <source>
        <strain evidence="1">742</strain>
    </source>
</reference>
<name>A0A9E2KK89_9FIRM</name>
<reference evidence="1" key="1">
    <citation type="journal article" date="2021" name="PeerJ">
        <title>Extensive microbial diversity within the chicken gut microbiome revealed by metagenomics and culture.</title>
        <authorList>
            <person name="Gilroy R."/>
            <person name="Ravi A."/>
            <person name="Getino M."/>
            <person name="Pursley I."/>
            <person name="Horton D.L."/>
            <person name="Alikhan N.F."/>
            <person name="Baker D."/>
            <person name="Gharbi K."/>
            <person name="Hall N."/>
            <person name="Watson M."/>
            <person name="Adriaenssens E.M."/>
            <person name="Foster-Nyarko E."/>
            <person name="Jarju S."/>
            <person name="Secka A."/>
            <person name="Antonio M."/>
            <person name="Oren A."/>
            <person name="Chaudhuri R.R."/>
            <person name="La Ragione R."/>
            <person name="Hildebrand F."/>
            <person name="Pallen M.J."/>
        </authorList>
    </citation>
    <scope>NUCLEOTIDE SEQUENCE</scope>
    <source>
        <strain evidence="1">742</strain>
    </source>
</reference>
<gene>
    <name evidence="1" type="ORF">H9864_05890</name>
</gene>
<comment type="caution">
    <text evidence="1">The sequence shown here is derived from an EMBL/GenBank/DDBJ whole genome shotgun (WGS) entry which is preliminary data.</text>
</comment>
<proteinExistence type="predicted"/>
<dbReference type="InterPro" id="IPR009078">
    <property type="entry name" value="Ferritin-like_SF"/>
</dbReference>